<proteinExistence type="predicted"/>
<dbReference type="CDD" id="cd01650">
    <property type="entry name" value="RT_nLTR_like"/>
    <property type="match status" value="1"/>
</dbReference>
<dbReference type="InterPro" id="IPR043502">
    <property type="entry name" value="DNA/RNA_pol_sf"/>
</dbReference>
<dbReference type="InterPro" id="IPR005135">
    <property type="entry name" value="Endo/exonuclease/phosphatase"/>
</dbReference>
<gene>
    <name evidence="2" type="ORF">FSB_LOCUS5451</name>
</gene>
<dbReference type="SUPFAM" id="SSF56672">
    <property type="entry name" value="DNA/RNA polymerases"/>
    <property type="match status" value="1"/>
</dbReference>
<sequence length="988" mass="111537">MKTFSLNCRGLGNPEIVSKLHTIVRKEDPSIVFLMETRLDSRNLEFLRVRLGMSSCLGVDRHGHGGGLALLWNSSIAVHIQSYSHHHIDADVVLEDGLRWRVTGFYGHPERGLRGHSWALLRQLWGIRNLPWLVLGDFNEITALNEQWGRIDRNLAQMDAFREALSDCFLQDLGYHGAAFTWSNRRLSGELVRVRLDRCVANAEWISLFPNARVHHVVVAASDHMGLLVSMDPTQAPNNCRKKKWFRFEHMWVCETQVRVTPRLIATKKARLEQLENLPMDEYRMEYFHQLFNSSRPDYVQEVVSQVDSIVTPDMNGSLLHQFSGEEIRRALFQMSPSKAPGPDGMTALFFQKYWHIVGDDVSNAILDFFASGRMLGSVNFTNIVLIPKVKSPEAMTQFRPISLCNVLYKIVSKVLVNRMKSILPKMAAKLDMSKAYDRVEWSYLKAILLKLGFHERWVELIMAYVSSTSYSVLVNGAPHGYIKPSRGLRQGDPLSPYLFLICAEGLSALLRKKEREKSIRGIAICQGGPRISHLLFADNSIIFCRASMHDCGALHNVLALYERASGQKINKAKTALFFSKNTPLSTRTTILTMFGGDRKIHWVNKAKLIKSKMEGGMGFRDLQLFNKALLARQGWRLIQEPHALVSRFLKARVGTGTGISVWNDAWLPCPSTFKVITLVRVLNVGATVDSLIDVNLMRWNVNLLKEIFLPRDVEVIQQIPLSLRKPRDKLIWTGTPNGKFSVRSAYLLLLGETSSSLGSSSSGGSLDWHLWSNIWSGQCAFAQKVWKACPVPIPSSCSENMSFRDFIAHCIDVLEVPQIAILFTTAWEVWNARNRLLWDNKISTVDDVWRKAAGMATDFLAVGLRVQDSERVLEAPLASRWRPPDQGNFKLNMGIYVDKESKSVGIGLVVRDAQCLVVAALQQKVETCDSKIQMQAMAVLSAVQFAFDMGFRQLQVDIPYKELLLLLQADDICLAPIGPLVDDILYG</sequence>
<dbReference type="InterPro" id="IPR002156">
    <property type="entry name" value="RNaseH_domain"/>
</dbReference>
<dbReference type="GO" id="GO:0004523">
    <property type="term" value="F:RNA-DNA hybrid ribonuclease activity"/>
    <property type="evidence" value="ECO:0007669"/>
    <property type="project" value="InterPro"/>
</dbReference>
<dbReference type="SUPFAM" id="SSF56219">
    <property type="entry name" value="DNase I-like"/>
    <property type="match status" value="1"/>
</dbReference>
<evidence type="ECO:0000313" key="2">
    <source>
        <dbReference type="EMBL" id="SPC77569.1"/>
    </source>
</evidence>
<dbReference type="InterPro" id="IPR052343">
    <property type="entry name" value="Retrotransposon-Effector_Assoc"/>
</dbReference>
<dbReference type="Pfam" id="PF03372">
    <property type="entry name" value="Exo_endo_phos"/>
    <property type="match status" value="1"/>
</dbReference>
<dbReference type="AlphaFoldDB" id="A0A2N9ESP5"/>
<feature type="domain" description="Reverse transcriptase" evidence="1">
    <location>
        <begin position="368"/>
        <end position="608"/>
    </location>
</feature>
<dbReference type="PANTHER" id="PTHR46890:SF48">
    <property type="entry name" value="RNA-DIRECTED DNA POLYMERASE"/>
    <property type="match status" value="1"/>
</dbReference>
<protein>
    <recommendedName>
        <fullName evidence="1">Reverse transcriptase domain-containing protein</fullName>
    </recommendedName>
</protein>
<dbReference type="EMBL" id="OIVN01000280">
    <property type="protein sequence ID" value="SPC77569.1"/>
    <property type="molecule type" value="Genomic_DNA"/>
</dbReference>
<dbReference type="Pfam" id="PF00078">
    <property type="entry name" value="RVT_1"/>
    <property type="match status" value="1"/>
</dbReference>
<dbReference type="GO" id="GO:0003676">
    <property type="term" value="F:nucleic acid binding"/>
    <property type="evidence" value="ECO:0007669"/>
    <property type="project" value="InterPro"/>
</dbReference>
<dbReference type="Pfam" id="PF13456">
    <property type="entry name" value="RVT_3"/>
    <property type="match status" value="1"/>
</dbReference>
<organism evidence="2">
    <name type="scientific">Fagus sylvatica</name>
    <name type="common">Beechnut</name>
    <dbReference type="NCBI Taxonomy" id="28930"/>
    <lineage>
        <taxon>Eukaryota</taxon>
        <taxon>Viridiplantae</taxon>
        <taxon>Streptophyta</taxon>
        <taxon>Embryophyta</taxon>
        <taxon>Tracheophyta</taxon>
        <taxon>Spermatophyta</taxon>
        <taxon>Magnoliopsida</taxon>
        <taxon>eudicotyledons</taxon>
        <taxon>Gunneridae</taxon>
        <taxon>Pentapetalae</taxon>
        <taxon>rosids</taxon>
        <taxon>fabids</taxon>
        <taxon>Fagales</taxon>
        <taxon>Fagaceae</taxon>
        <taxon>Fagus</taxon>
    </lineage>
</organism>
<reference evidence="2" key="1">
    <citation type="submission" date="2018-02" db="EMBL/GenBank/DDBJ databases">
        <authorList>
            <person name="Cohen D.B."/>
            <person name="Kent A.D."/>
        </authorList>
    </citation>
    <scope>NUCLEOTIDE SEQUENCE</scope>
</reference>
<accession>A0A2N9ESP5</accession>
<name>A0A2N9ESP5_FAGSY</name>
<dbReference type="PANTHER" id="PTHR46890">
    <property type="entry name" value="NON-LTR RETROLELEMENT REVERSE TRANSCRIPTASE-LIKE PROTEIN-RELATED"/>
    <property type="match status" value="1"/>
</dbReference>
<dbReference type="InterPro" id="IPR036691">
    <property type="entry name" value="Endo/exonu/phosph_ase_sf"/>
</dbReference>
<evidence type="ECO:0000259" key="1">
    <source>
        <dbReference type="PROSITE" id="PS50878"/>
    </source>
</evidence>
<dbReference type="InterPro" id="IPR000477">
    <property type="entry name" value="RT_dom"/>
</dbReference>
<dbReference type="PROSITE" id="PS50878">
    <property type="entry name" value="RT_POL"/>
    <property type="match status" value="1"/>
</dbReference>
<dbReference type="Gene3D" id="3.60.10.10">
    <property type="entry name" value="Endonuclease/exonuclease/phosphatase"/>
    <property type="match status" value="1"/>
</dbReference>